<keyword evidence="5" id="KW-1185">Reference proteome</keyword>
<dbReference type="OrthoDB" id="49130at2759"/>
<comment type="caution">
    <text evidence="4">The sequence shown here is derived from an EMBL/GenBank/DDBJ whole genome shotgun (WGS) entry which is preliminary data.</text>
</comment>
<evidence type="ECO:0000256" key="2">
    <source>
        <dbReference type="SAM" id="MobiDB-lite"/>
    </source>
</evidence>
<dbReference type="Pfam" id="PF04438">
    <property type="entry name" value="zf-HIT"/>
    <property type="match status" value="1"/>
</dbReference>
<dbReference type="InterPro" id="IPR039646">
    <property type="entry name" value="ZNHIT2"/>
</dbReference>
<dbReference type="CDD" id="cd23024">
    <property type="entry name" value="zf-HIT_ZNHIT2-3"/>
    <property type="match status" value="1"/>
</dbReference>
<name>A0A9N8H2R1_9STRA</name>
<feature type="region of interest" description="Disordered" evidence="2">
    <location>
        <begin position="205"/>
        <end position="227"/>
    </location>
</feature>
<reference evidence="4" key="1">
    <citation type="submission" date="2020-06" db="EMBL/GenBank/DDBJ databases">
        <authorList>
            <consortium name="Plant Systems Biology data submission"/>
        </authorList>
    </citation>
    <scope>NUCLEOTIDE SEQUENCE</scope>
    <source>
        <strain evidence="4">D6</strain>
    </source>
</reference>
<dbReference type="Gene3D" id="3.30.60.190">
    <property type="match status" value="1"/>
</dbReference>
<proteinExistence type="predicted"/>
<accession>A0A9N8H2R1</accession>
<dbReference type="EMBL" id="CAICTM010000023">
    <property type="protein sequence ID" value="CAB9497637.1"/>
    <property type="molecule type" value="Genomic_DNA"/>
</dbReference>
<feature type="domain" description="HIT-type" evidence="3">
    <location>
        <begin position="44"/>
        <end position="82"/>
    </location>
</feature>
<dbReference type="InterPro" id="IPR007529">
    <property type="entry name" value="Znf_HIT"/>
</dbReference>
<organism evidence="4 5">
    <name type="scientific">Seminavis robusta</name>
    <dbReference type="NCBI Taxonomy" id="568900"/>
    <lineage>
        <taxon>Eukaryota</taxon>
        <taxon>Sar</taxon>
        <taxon>Stramenopiles</taxon>
        <taxon>Ochrophyta</taxon>
        <taxon>Bacillariophyta</taxon>
        <taxon>Bacillariophyceae</taxon>
        <taxon>Bacillariophycidae</taxon>
        <taxon>Naviculales</taxon>
        <taxon>Naviculaceae</taxon>
        <taxon>Seminavis</taxon>
    </lineage>
</organism>
<dbReference type="PANTHER" id="PTHR15555">
    <property type="entry name" value="ZINC FINGER HIT DOMAIN CONTAINING PROTEIN 2 PROTEIN FON -RELATED"/>
    <property type="match status" value="1"/>
</dbReference>
<keyword evidence="1" id="KW-0862">Zinc</keyword>
<keyword evidence="1" id="KW-0863">Zinc-finger</keyword>
<feature type="region of interest" description="Disordered" evidence="2">
    <location>
        <begin position="468"/>
        <end position="499"/>
    </location>
</feature>
<evidence type="ECO:0000313" key="4">
    <source>
        <dbReference type="EMBL" id="CAB9497637.1"/>
    </source>
</evidence>
<dbReference type="PROSITE" id="PS51083">
    <property type="entry name" value="ZF_HIT"/>
    <property type="match status" value="1"/>
</dbReference>
<evidence type="ECO:0000256" key="1">
    <source>
        <dbReference type="PROSITE-ProRule" id="PRU00453"/>
    </source>
</evidence>
<sequence>MTEYAVPDPLTKLPLRKFEHFRVTTHDAPPEPLSSSTTTTVVACRVCETNHSRYTCPRCGIPYCSVACYQSHNSNSNNDASCTEGFYQERVQSVLQLERKAKVEDTHRMLHRHYHNEMSGVENILQEVSNEEELDTERLMEVLALLELQEESHTGSDQQREIQQQLANLLAKSPNLKSAFEASLERGEVQQLVLQPWDPWWRPVLASKDDDDQEQQTTSTSEGPTLDERLLKVSSFESLLPAAKGGTKRPLPNLTFNLLEVLYWIAHTLRQYHGVTNATADPETAVEAATTLLQSSTVLSKDARYSCLEEVMMSLTQQTKQQQQTLAEDVELIVGHRRMVGRALLEALDIFKAAIIVLKHNNKKHTGTSPDDAGAEESLLLLDLRRKRKKIEFFLSWSQYATSSIHSANNNDNSNNQSLSVILPEQTPELIRAWIDHYGQLAAECDSTDEAEKKDPFVEEFVSAAATVPSSNHQGHGRILHQPKGQGKKTTKKMIEVLD</sequence>
<evidence type="ECO:0000259" key="3">
    <source>
        <dbReference type="PROSITE" id="PS51083"/>
    </source>
</evidence>
<keyword evidence="1" id="KW-0479">Metal-binding</keyword>
<dbReference type="PANTHER" id="PTHR15555:SF0">
    <property type="entry name" value="ZINC FINGER HIT DOMAIN-CONTAINING PROTEIN 2"/>
    <property type="match status" value="1"/>
</dbReference>
<feature type="compositionally biased region" description="Basic residues" evidence="2">
    <location>
        <begin position="475"/>
        <end position="492"/>
    </location>
</feature>
<evidence type="ECO:0000313" key="5">
    <source>
        <dbReference type="Proteomes" id="UP001153069"/>
    </source>
</evidence>
<dbReference type="SUPFAM" id="SSF144232">
    <property type="entry name" value="HIT/MYND zinc finger-like"/>
    <property type="match status" value="1"/>
</dbReference>
<dbReference type="GO" id="GO:0008270">
    <property type="term" value="F:zinc ion binding"/>
    <property type="evidence" value="ECO:0007669"/>
    <property type="project" value="UniProtKB-UniRule"/>
</dbReference>
<dbReference type="Proteomes" id="UP001153069">
    <property type="component" value="Unassembled WGS sequence"/>
</dbReference>
<protein>
    <submittedName>
        <fullName evidence="4">Zinc finger</fullName>
    </submittedName>
</protein>
<dbReference type="AlphaFoldDB" id="A0A9N8H2R1"/>
<gene>
    <name evidence="4" type="ORF">SEMRO_23_G015810.1</name>
</gene>